<dbReference type="Proteomes" id="UP000002497">
    <property type="component" value="Unassembled WGS sequence"/>
</dbReference>
<protein>
    <submittedName>
        <fullName evidence="1">Predicted protein</fullName>
    </submittedName>
</protein>
<dbReference type="HOGENOM" id="CLU_1777271_0_0_1"/>
<dbReference type="VEuPathDB" id="FungiDB:CPSG_02744"/>
<gene>
    <name evidence="1" type="ORF">CPSG_02744</name>
</gene>
<evidence type="ECO:0000313" key="2">
    <source>
        <dbReference type="Proteomes" id="UP000002497"/>
    </source>
</evidence>
<name>E9CY74_COCPS</name>
<sequence length="146" mass="16166">MFTHDCPPSAGLVQTGVCAEIRSFHASVVSTGPLSNEIKPPIRLIACRVPGSKVHQPCFNAGMHRFSGGLLDTHLSYHSPGLSSLFKRVANIPLRYRLWWPEWFGSGKGLQVQFIDISSDPNLNDPRKMEIFLPRDVLGIGCKDSH</sequence>
<proteinExistence type="predicted"/>
<evidence type="ECO:0000313" key="1">
    <source>
        <dbReference type="EMBL" id="EFW20901.1"/>
    </source>
</evidence>
<keyword evidence="2" id="KW-1185">Reference proteome</keyword>
<reference evidence="2" key="2">
    <citation type="submission" date="2010-03" db="EMBL/GenBank/DDBJ databases">
        <title>The genome sequence of Coccidioides posadasii strain Silveira.</title>
        <authorList>
            <consortium name="The Broad Institute Genome Sequencing Center for Infectious Disease"/>
            <person name="Neafsey D."/>
            <person name="Orbach M."/>
            <person name="Henn M.R."/>
            <person name="Cole G.T."/>
            <person name="Galgiani J."/>
            <person name="Gardner M.J."/>
            <person name="Kirkland T.N."/>
            <person name="Taylor J.W."/>
            <person name="Young S.K."/>
            <person name="Zeng Q."/>
            <person name="Koehrsen M."/>
            <person name="Alvarado L."/>
            <person name="Berlin A."/>
            <person name="Borenstein D."/>
            <person name="Chapman S.B."/>
            <person name="Chen Z."/>
            <person name="Engels R."/>
            <person name="Freedman E."/>
            <person name="Gellesch M."/>
            <person name="Goldberg J."/>
            <person name="Griggs A."/>
            <person name="Gujja S."/>
            <person name="Heilman E."/>
            <person name="Heiman D."/>
            <person name="Howarth C."/>
            <person name="Jen D."/>
            <person name="Larson L."/>
            <person name="Mehta T."/>
            <person name="Neiman D."/>
            <person name="Park D."/>
            <person name="Pearson M."/>
            <person name="Richards J."/>
            <person name="Roberts A."/>
            <person name="Saif S."/>
            <person name="Shea T."/>
            <person name="Shenoy N."/>
            <person name="Sisk P."/>
            <person name="Stolte C."/>
            <person name="Sykes S."/>
            <person name="Walk T."/>
            <person name="White J."/>
            <person name="Yandava C."/>
            <person name="Haas B."/>
            <person name="Nusbaum C."/>
            <person name="Birren B."/>
        </authorList>
    </citation>
    <scope>NUCLEOTIDE SEQUENCE [LARGE SCALE GENOMIC DNA]</scope>
    <source>
        <strain evidence="2">RMSCC 757 / Silveira</strain>
    </source>
</reference>
<reference evidence="2" key="1">
    <citation type="journal article" date="2010" name="Genome Res.">
        <title>Population genomic sequencing of Coccidioides fungi reveals recent hybridization and transposon control.</title>
        <authorList>
            <person name="Neafsey D.E."/>
            <person name="Barker B.M."/>
            <person name="Sharpton T.J."/>
            <person name="Stajich J.E."/>
            <person name="Park D.J."/>
            <person name="Whiston E."/>
            <person name="Hung C.-Y."/>
            <person name="McMahan C."/>
            <person name="White J."/>
            <person name="Sykes S."/>
            <person name="Heiman D."/>
            <person name="Young S."/>
            <person name="Zeng Q."/>
            <person name="Abouelleil A."/>
            <person name="Aftuck L."/>
            <person name="Bessette D."/>
            <person name="Brown A."/>
            <person name="FitzGerald M."/>
            <person name="Lui A."/>
            <person name="Macdonald J.P."/>
            <person name="Priest M."/>
            <person name="Orbach M.J."/>
            <person name="Galgiani J.N."/>
            <person name="Kirkland T.N."/>
            <person name="Cole G.T."/>
            <person name="Birren B.W."/>
            <person name="Henn M.R."/>
            <person name="Taylor J.W."/>
            <person name="Rounsley S.D."/>
        </authorList>
    </citation>
    <scope>NUCLEOTIDE SEQUENCE [LARGE SCALE GENOMIC DNA]</scope>
    <source>
        <strain evidence="2">RMSCC 757 / Silveira</strain>
    </source>
</reference>
<dbReference type="EMBL" id="GL636488">
    <property type="protein sequence ID" value="EFW20901.1"/>
    <property type="molecule type" value="Genomic_DNA"/>
</dbReference>
<dbReference type="AlphaFoldDB" id="E9CY74"/>
<accession>E9CY74</accession>
<organism evidence="2">
    <name type="scientific">Coccidioides posadasii (strain RMSCC 757 / Silveira)</name>
    <name type="common">Valley fever fungus</name>
    <dbReference type="NCBI Taxonomy" id="443226"/>
    <lineage>
        <taxon>Eukaryota</taxon>
        <taxon>Fungi</taxon>
        <taxon>Dikarya</taxon>
        <taxon>Ascomycota</taxon>
        <taxon>Pezizomycotina</taxon>
        <taxon>Eurotiomycetes</taxon>
        <taxon>Eurotiomycetidae</taxon>
        <taxon>Onygenales</taxon>
        <taxon>Onygenaceae</taxon>
        <taxon>Coccidioides</taxon>
    </lineage>
</organism>